<dbReference type="PANTHER" id="PTHR42966">
    <property type="entry name" value="N-ACETYLNEURAMINATE SYNTHASE"/>
    <property type="match status" value="1"/>
</dbReference>
<dbReference type="PROSITE" id="PS50844">
    <property type="entry name" value="AFP_LIKE"/>
    <property type="match status" value="1"/>
</dbReference>
<dbReference type="AlphaFoldDB" id="A0A2A4T0X1"/>
<dbReference type="PANTHER" id="PTHR42966:SF1">
    <property type="entry name" value="SIALIC ACID SYNTHASE"/>
    <property type="match status" value="1"/>
</dbReference>
<dbReference type="GO" id="GO:0047444">
    <property type="term" value="F:N-acylneuraminate-9-phosphate synthase activity"/>
    <property type="evidence" value="ECO:0007669"/>
    <property type="project" value="TreeGrafter"/>
</dbReference>
<dbReference type="Gene3D" id="3.90.1210.10">
    <property type="entry name" value="Antifreeze-like/N-acetylneuraminic acid synthase C-terminal domain"/>
    <property type="match status" value="1"/>
</dbReference>
<protein>
    <submittedName>
        <fullName evidence="2">N-acetylneuraminate synthase</fullName>
    </submittedName>
</protein>
<dbReference type="InterPro" id="IPR036732">
    <property type="entry name" value="AFP_Neu5c_C_sf"/>
</dbReference>
<dbReference type="GO" id="GO:0016051">
    <property type="term" value="P:carbohydrate biosynthetic process"/>
    <property type="evidence" value="ECO:0007669"/>
    <property type="project" value="InterPro"/>
</dbReference>
<evidence type="ECO:0000259" key="1">
    <source>
        <dbReference type="PROSITE" id="PS50844"/>
    </source>
</evidence>
<dbReference type="InterPro" id="IPR057736">
    <property type="entry name" value="SAF_PseI/NeuA/NeuB"/>
</dbReference>
<name>A0A2A4T0X1_9DELT</name>
<feature type="domain" description="AFP-like" evidence="1">
    <location>
        <begin position="275"/>
        <end position="331"/>
    </location>
</feature>
<dbReference type="InterPro" id="IPR051690">
    <property type="entry name" value="PseI-like"/>
</dbReference>
<dbReference type="InterPro" id="IPR013132">
    <property type="entry name" value="PseI/NeuA/B-like_N"/>
</dbReference>
<dbReference type="EMBL" id="NVSR01000067">
    <property type="protein sequence ID" value="PCI27243.1"/>
    <property type="molecule type" value="Genomic_DNA"/>
</dbReference>
<gene>
    <name evidence="2" type="ORF">COB67_08980</name>
</gene>
<dbReference type="SUPFAM" id="SSF51569">
    <property type="entry name" value="Aldolase"/>
    <property type="match status" value="1"/>
</dbReference>
<dbReference type="SUPFAM" id="SSF51269">
    <property type="entry name" value="AFP III-like domain"/>
    <property type="match status" value="1"/>
</dbReference>
<dbReference type="InterPro" id="IPR013785">
    <property type="entry name" value="Aldolase_TIM"/>
</dbReference>
<evidence type="ECO:0000313" key="3">
    <source>
        <dbReference type="Proteomes" id="UP000218113"/>
    </source>
</evidence>
<sequence length="331" mass="36469">MAVGKSYIIAEAGVNHNGNLDEAKKLIKAAAKTGADAVKFQTFIVEKNYNKKSTDQEKLKWAQNLEITSEELFEIIDCCKKYNITFLSTPFDIPSAELLYERGMSLYKIASSELCNFRLLRCVAEKGLPIYLSVGMATSDEIKLALQVINESWKGKGTADVTLLYCVSLYPAPYDCHDLRQIAHIRDTYGVPSGFSDHSLGIELPIASAALGAVVIEKHFKLSPDHDCPDAPVSLDPAEFKKMVQAIRNVESAIGIGEFKLSKAEEKSRDLLRKGLYATTGLAKSSIITEEDIIFEKPAGGIGIENYFNLVGQKLVKDIQSGEIFTHEHIG</sequence>
<dbReference type="Pfam" id="PF03102">
    <property type="entry name" value="NeuB"/>
    <property type="match status" value="1"/>
</dbReference>
<evidence type="ECO:0000313" key="2">
    <source>
        <dbReference type="EMBL" id="PCI27243.1"/>
    </source>
</evidence>
<proteinExistence type="predicted"/>
<reference evidence="3" key="1">
    <citation type="submission" date="2017-08" db="EMBL/GenBank/DDBJ databases">
        <title>A dynamic microbial community with high functional redundancy inhabits the cold, oxic subseafloor aquifer.</title>
        <authorList>
            <person name="Tully B.J."/>
            <person name="Wheat C.G."/>
            <person name="Glazer B.T."/>
            <person name="Huber J.A."/>
        </authorList>
    </citation>
    <scope>NUCLEOTIDE SEQUENCE [LARGE SCALE GENOMIC DNA]</scope>
</reference>
<dbReference type="SMART" id="SM00858">
    <property type="entry name" value="SAF"/>
    <property type="match status" value="1"/>
</dbReference>
<dbReference type="CDD" id="cd11615">
    <property type="entry name" value="SAF_NeuB_like"/>
    <property type="match status" value="1"/>
</dbReference>
<dbReference type="Gene3D" id="3.20.20.70">
    <property type="entry name" value="Aldolase class I"/>
    <property type="match status" value="1"/>
</dbReference>
<accession>A0A2A4T0X1</accession>
<dbReference type="InterPro" id="IPR013974">
    <property type="entry name" value="SAF"/>
</dbReference>
<dbReference type="InterPro" id="IPR006190">
    <property type="entry name" value="SAF_AFP_Neu5Ac"/>
</dbReference>
<comment type="caution">
    <text evidence="2">The sequence shown here is derived from an EMBL/GenBank/DDBJ whole genome shotgun (WGS) entry which is preliminary data.</text>
</comment>
<dbReference type="Proteomes" id="UP000218113">
    <property type="component" value="Unassembled WGS sequence"/>
</dbReference>
<organism evidence="2 3">
    <name type="scientific">SAR324 cluster bacterium</name>
    <dbReference type="NCBI Taxonomy" id="2024889"/>
    <lineage>
        <taxon>Bacteria</taxon>
        <taxon>Deltaproteobacteria</taxon>
        <taxon>SAR324 cluster</taxon>
    </lineage>
</organism>